<keyword evidence="7" id="KW-0378">Hydrolase</keyword>
<name>A0AAD4P9E3_PERFH</name>
<dbReference type="Pfam" id="PF00249">
    <property type="entry name" value="Myb_DNA-binding"/>
    <property type="match status" value="1"/>
</dbReference>
<dbReference type="InterPro" id="IPR006086">
    <property type="entry name" value="XPG-I_dom"/>
</dbReference>
<dbReference type="Gene3D" id="1.10.10.60">
    <property type="entry name" value="Homeodomain-like"/>
    <property type="match status" value="1"/>
</dbReference>
<dbReference type="PANTHER" id="PTHR11081:SF59">
    <property type="entry name" value="FI23547P1"/>
    <property type="match status" value="1"/>
</dbReference>
<evidence type="ECO:0000259" key="16">
    <source>
        <dbReference type="PROSITE" id="PS51294"/>
    </source>
</evidence>
<dbReference type="SUPFAM" id="SSF52172">
    <property type="entry name" value="CheY-like"/>
    <property type="match status" value="1"/>
</dbReference>
<keyword evidence="5" id="KW-0255">Endonuclease</keyword>
<evidence type="ECO:0000256" key="15">
    <source>
        <dbReference type="SAM" id="MobiDB-lite"/>
    </source>
</evidence>
<dbReference type="InterPro" id="IPR006447">
    <property type="entry name" value="Myb_dom_plants"/>
</dbReference>
<dbReference type="Proteomes" id="UP001190926">
    <property type="component" value="Unassembled WGS sequence"/>
</dbReference>
<dbReference type="PROSITE" id="PS51294">
    <property type="entry name" value="HTH_MYB"/>
    <property type="match status" value="1"/>
</dbReference>
<organism evidence="17 18">
    <name type="scientific">Perilla frutescens var. hirtella</name>
    <name type="common">Perilla citriodora</name>
    <name type="synonym">Perilla setoyensis</name>
    <dbReference type="NCBI Taxonomy" id="608512"/>
    <lineage>
        <taxon>Eukaryota</taxon>
        <taxon>Viridiplantae</taxon>
        <taxon>Streptophyta</taxon>
        <taxon>Embryophyta</taxon>
        <taxon>Tracheophyta</taxon>
        <taxon>Spermatophyta</taxon>
        <taxon>Magnoliopsida</taxon>
        <taxon>eudicotyledons</taxon>
        <taxon>Gunneridae</taxon>
        <taxon>Pentapetalae</taxon>
        <taxon>asterids</taxon>
        <taxon>lamiids</taxon>
        <taxon>Lamiales</taxon>
        <taxon>Lamiaceae</taxon>
        <taxon>Nepetoideae</taxon>
        <taxon>Elsholtzieae</taxon>
        <taxon>Perilla</taxon>
    </lineage>
</organism>
<dbReference type="FunFam" id="3.40.50.1010:FF:000032">
    <property type="entry name" value="Flap endonuclease GEN-like 1"/>
    <property type="match status" value="1"/>
</dbReference>
<dbReference type="SMART" id="SM00484">
    <property type="entry name" value="XPGI"/>
    <property type="match status" value="1"/>
</dbReference>
<dbReference type="FunFam" id="1.10.150.20:FF:000030">
    <property type="entry name" value="Flap endonuclease GEN-like 1"/>
    <property type="match status" value="1"/>
</dbReference>
<dbReference type="SUPFAM" id="SSF46689">
    <property type="entry name" value="Homeodomain-like"/>
    <property type="match status" value="1"/>
</dbReference>
<evidence type="ECO:0000256" key="3">
    <source>
        <dbReference type="ARBA" id="ARBA00022722"/>
    </source>
</evidence>
<dbReference type="Gene3D" id="1.10.150.20">
    <property type="entry name" value="5' to 3' exonuclease, C-terminal subdomain"/>
    <property type="match status" value="1"/>
</dbReference>
<accession>A0AAD4P9E3</accession>
<keyword evidence="4" id="KW-0479">Metal-binding</keyword>
<evidence type="ECO:0000256" key="2">
    <source>
        <dbReference type="ARBA" id="ARBA00004123"/>
    </source>
</evidence>
<dbReference type="EMBL" id="SDAM02000092">
    <property type="protein sequence ID" value="KAH6830800.1"/>
    <property type="molecule type" value="Genomic_DNA"/>
</dbReference>
<dbReference type="InterPro" id="IPR036279">
    <property type="entry name" value="5-3_exonuclease_C_sf"/>
</dbReference>
<feature type="compositionally biased region" description="Basic and acidic residues" evidence="15">
    <location>
        <begin position="568"/>
        <end position="588"/>
    </location>
</feature>
<dbReference type="InterPro" id="IPR006085">
    <property type="entry name" value="XPG_DNA_repair_N"/>
</dbReference>
<evidence type="ECO:0000256" key="6">
    <source>
        <dbReference type="ARBA" id="ARBA00022763"/>
    </source>
</evidence>
<keyword evidence="17" id="KW-0269">Exonuclease</keyword>
<evidence type="ECO:0000256" key="5">
    <source>
        <dbReference type="ARBA" id="ARBA00022759"/>
    </source>
</evidence>
<dbReference type="SMART" id="SM00485">
    <property type="entry name" value="XPGN"/>
    <property type="match status" value="1"/>
</dbReference>
<dbReference type="InterPro" id="IPR029060">
    <property type="entry name" value="PIN-like_dom_sf"/>
</dbReference>
<evidence type="ECO:0000256" key="14">
    <source>
        <dbReference type="ARBA" id="ARBA00073453"/>
    </source>
</evidence>
<dbReference type="InterPro" id="IPR001005">
    <property type="entry name" value="SANT/Myb"/>
</dbReference>
<dbReference type="GO" id="GO:0009650">
    <property type="term" value="P:UV protection"/>
    <property type="evidence" value="ECO:0007669"/>
    <property type="project" value="UniProtKB-ARBA"/>
</dbReference>
<evidence type="ECO:0000256" key="11">
    <source>
        <dbReference type="ARBA" id="ARBA00023204"/>
    </source>
</evidence>
<dbReference type="InterPro" id="IPR017930">
    <property type="entry name" value="Myb_dom"/>
</dbReference>
<dbReference type="PANTHER" id="PTHR11081">
    <property type="entry name" value="FLAP ENDONUCLEASE FAMILY MEMBER"/>
    <property type="match status" value="1"/>
</dbReference>
<dbReference type="NCBIfam" id="TIGR01557">
    <property type="entry name" value="myb_SHAQKYF"/>
    <property type="match status" value="1"/>
</dbReference>
<dbReference type="SUPFAM" id="SSF88723">
    <property type="entry name" value="PIN domain-like"/>
    <property type="match status" value="1"/>
</dbReference>
<dbReference type="AlphaFoldDB" id="A0AAD4P9E3"/>
<evidence type="ECO:0000313" key="18">
    <source>
        <dbReference type="Proteomes" id="UP001190926"/>
    </source>
</evidence>
<keyword evidence="11" id="KW-0234">DNA repair</keyword>
<keyword evidence="6" id="KW-0227">DNA damage</keyword>
<evidence type="ECO:0000256" key="1">
    <source>
        <dbReference type="ARBA" id="ARBA00001946"/>
    </source>
</evidence>
<dbReference type="InterPro" id="IPR009057">
    <property type="entry name" value="Homeodomain-like_sf"/>
</dbReference>
<evidence type="ECO:0000313" key="17">
    <source>
        <dbReference type="EMBL" id="KAH6830800.1"/>
    </source>
</evidence>
<dbReference type="GO" id="GO:0046872">
    <property type="term" value="F:metal ion binding"/>
    <property type="evidence" value="ECO:0007669"/>
    <property type="project" value="UniProtKB-KW"/>
</dbReference>
<dbReference type="GO" id="GO:0006281">
    <property type="term" value="P:DNA repair"/>
    <property type="evidence" value="ECO:0007669"/>
    <property type="project" value="UniProtKB-KW"/>
</dbReference>
<keyword evidence="12" id="KW-0539">Nucleus</keyword>
<keyword evidence="18" id="KW-1185">Reference proteome</keyword>
<gene>
    <name evidence="17" type="ORF">C2S53_009558</name>
</gene>
<comment type="caution">
    <text evidence="17">The sequence shown here is derived from an EMBL/GenBank/DDBJ whole genome shotgun (WGS) entry which is preliminary data.</text>
</comment>
<proteinExistence type="inferred from homology"/>
<evidence type="ECO:0000256" key="4">
    <source>
        <dbReference type="ARBA" id="ARBA00022723"/>
    </source>
</evidence>
<evidence type="ECO:0000256" key="10">
    <source>
        <dbReference type="ARBA" id="ARBA00023163"/>
    </source>
</evidence>
<reference evidence="17 18" key="1">
    <citation type="journal article" date="2021" name="Nat. Commun.">
        <title>Incipient diploidization of the medicinal plant Perilla within 10,000 years.</title>
        <authorList>
            <person name="Zhang Y."/>
            <person name="Shen Q."/>
            <person name="Leng L."/>
            <person name="Zhang D."/>
            <person name="Chen S."/>
            <person name="Shi Y."/>
            <person name="Ning Z."/>
            <person name="Chen S."/>
        </authorList>
    </citation>
    <scope>NUCLEOTIDE SEQUENCE [LARGE SCALE GENOMIC DNA]</scope>
    <source>
        <strain evidence="18">cv. PC099</strain>
    </source>
</reference>
<dbReference type="Gene3D" id="3.40.50.1010">
    <property type="entry name" value="5'-nuclease"/>
    <property type="match status" value="1"/>
</dbReference>
<feature type="region of interest" description="Disordered" evidence="15">
    <location>
        <begin position="567"/>
        <end position="594"/>
    </location>
</feature>
<evidence type="ECO:0000256" key="8">
    <source>
        <dbReference type="ARBA" id="ARBA00022842"/>
    </source>
</evidence>
<keyword evidence="9" id="KW-0805">Transcription regulation</keyword>
<dbReference type="CDD" id="cd09869">
    <property type="entry name" value="PIN_GEN1"/>
    <property type="match status" value="1"/>
</dbReference>
<dbReference type="Pfam" id="PF00752">
    <property type="entry name" value="XPG_N"/>
    <property type="match status" value="1"/>
</dbReference>
<dbReference type="GO" id="GO:0017108">
    <property type="term" value="F:5'-flap endonuclease activity"/>
    <property type="evidence" value="ECO:0007669"/>
    <property type="project" value="TreeGrafter"/>
</dbReference>
<dbReference type="GO" id="GO:0003677">
    <property type="term" value="F:DNA binding"/>
    <property type="evidence" value="ECO:0007669"/>
    <property type="project" value="InterPro"/>
</dbReference>
<protein>
    <recommendedName>
        <fullName evidence="14">Flap endonuclease GEN-like 1</fullName>
    </recommendedName>
</protein>
<feature type="domain" description="HTH myb-type" evidence="16">
    <location>
        <begin position="784"/>
        <end position="846"/>
    </location>
</feature>
<feature type="region of interest" description="Disordered" evidence="15">
    <location>
        <begin position="529"/>
        <end position="552"/>
    </location>
</feature>
<keyword evidence="8" id="KW-0460">Magnesium</keyword>
<comment type="subcellular location">
    <subcellularLocation>
        <location evidence="2">Nucleus</location>
    </subcellularLocation>
</comment>
<dbReference type="InterPro" id="IPR011006">
    <property type="entry name" value="CheY-like_superfamily"/>
</dbReference>
<sequence>MGVGGHFWDLLKPYARFEGCDFLRNKRVAVDLSYWVVQHETAIKGYTRNPHIRITFFRTLNLFSKFGAYPVFVLDGTPSPLKSQARIMRFFRSSGIDLSSLPEAEKGVSVERNRAFKKCIEECVELLKLLGMPILKAKGEAEALCAQLNREGHVDACITADSDAFVYGAQCVVKRIQPNSKEPFECYHMSDIETSLGLRRNHLIAVSLLVGSDHDLNGIVGIGLDTAVRFVKGFSEDEILNRLHEVAKGVSLAIQGQYSAGDESGSSCDAKSPKLRLPHCSHCGHPGNKRAHLKFSCEYCNSTVGQSCWNKPVGFKCSCTSCDLDREEKAKKKDASWKLTVCRKIASEQNFPNDEIIQMYLSNHHGIDDKLHVQWTSPDTEVLVDYLAYQQNWEPSYIRQRLLPMLSTIYLRDMASCPTNNLLYGLYEFHGIQRVKIRYGHQSYVVKWKKAATSLNDAVHPIPEESDLQSAVDLDESLDLVEDTDGPYIHIDNGDGSLSTDEDMELVQKAFPEEAYQFLKDKELREAKSRKKKLNSGSEVTPEKTESSASRGVQLSITEFYRSSKLRKHEENAEKGCDSSEGKRKDASSKLSKSLPEMDVNEAISIGILVVNDDLASQNKVAEVLQCRNYRVLHTGTVYDALHAIWENKDRLDLVITNAQKLESEGRAIIQNIEHKLQLNVLLIRSDKRIEPKGELFSFSSYVLNGLSINDFNNLLENAKQKEVDEMVAAHQQENVQRASISNAAVETNKASSSVDAAGCLNQKRKAVELYGERSEDSKDDHHKEKKQRVTWTNEMHEKFVDAIERLGHDKAVPKKIVEVMGVPGLTRENVASHLQKFRCSMRRNQEPDLGCRSRRIELERIGSASGLTSFPQSSFIPPIKDASKDVSFSSRSERKFYTRIGGSHLSRVYKLRNMMQCRDKNTSDTSKFVGYRFIGNSIELGPIDKINKGAMFSTLVRSENQSTCYVQHHPISGQNPIGSASCTPQQSSFQWQPVSRSHGAEKAAINTSQEPDLLPENLLQYPQQQITVQQSGDWNDSLHDQNLLQSWDTPANANANAALFHNTSENALTTSSMLPPPHQDSSLPSLETPGNDFAVRSPVALVDDILQQHFSPPPPPLLPQMLQNLDDFFSQSGIDDSLMNGIGNTLDQFDLPEFDDTIFSQDD</sequence>
<keyword evidence="3" id="KW-0540">Nuclease</keyword>
<keyword evidence="10" id="KW-0804">Transcription</keyword>
<dbReference type="GO" id="GO:0009555">
    <property type="term" value="P:pollen development"/>
    <property type="evidence" value="ECO:0007669"/>
    <property type="project" value="TreeGrafter"/>
</dbReference>
<dbReference type="GO" id="GO:0004527">
    <property type="term" value="F:exonuclease activity"/>
    <property type="evidence" value="ECO:0007669"/>
    <property type="project" value="UniProtKB-KW"/>
</dbReference>
<dbReference type="PRINTS" id="PR00853">
    <property type="entry name" value="XPGRADSUPER"/>
</dbReference>
<feature type="region of interest" description="Disordered" evidence="15">
    <location>
        <begin position="1069"/>
        <end position="1091"/>
    </location>
</feature>
<evidence type="ECO:0000256" key="9">
    <source>
        <dbReference type="ARBA" id="ARBA00023015"/>
    </source>
</evidence>
<feature type="compositionally biased region" description="Polar residues" evidence="15">
    <location>
        <begin position="1069"/>
        <end position="1086"/>
    </location>
</feature>
<evidence type="ECO:0000256" key="7">
    <source>
        <dbReference type="ARBA" id="ARBA00022801"/>
    </source>
</evidence>
<comment type="similarity">
    <text evidence="13">Belongs to the XPG/RAD2 endonuclease family. GEN subfamily.</text>
</comment>
<evidence type="ECO:0000256" key="12">
    <source>
        <dbReference type="ARBA" id="ARBA00023242"/>
    </source>
</evidence>
<dbReference type="InterPro" id="IPR006084">
    <property type="entry name" value="XPG/Rad2"/>
</dbReference>
<comment type="cofactor">
    <cofactor evidence="1">
        <name>Mg(2+)</name>
        <dbReference type="ChEBI" id="CHEBI:18420"/>
    </cofactor>
</comment>
<dbReference type="SUPFAM" id="SSF47807">
    <property type="entry name" value="5' to 3' exonuclease, C-terminal subdomain"/>
    <property type="match status" value="1"/>
</dbReference>
<dbReference type="Pfam" id="PF00867">
    <property type="entry name" value="XPG_I"/>
    <property type="match status" value="1"/>
</dbReference>
<dbReference type="FunFam" id="1.10.10.60:FF:000007">
    <property type="entry name" value="Two-component response regulator"/>
    <property type="match status" value="1"/>
</dbReference>
<evidence type="ECO:0000256" key="13">
    <source>
        <dbReference type="ARBA" id="ARBA00038112"/>
    </source>
</evidence>
<dbReference type="GO" id="GO:0005634">
    <property type="term" value="C:nucleus"/>
    <property type="evidence" value="ECO:0007669"/>
    <property type="project" value="UniProtKB-SubCell"/>
</dbReference>